<keyword evidence="2" id="KW-1133">Transmembrane helix</keyword>
<feature type="region of interest" description="Disordered" evidence="1">
    <location>
        <begin position="1"/>
        <end position="32"/>
    </location>
</feature>
<feature type="compositionally biased region" description="Basic and acidic residues" evidence="1">
    <location>
        <begin position="1"/>
        <end position="29"/>
    </location>
</feature>
<comment type="caution">
    <text evidence="3">The sequence shown here is derived from an EMBL/GenBank/DDBJ whole genome shotgun (WGS) entry which is preliminary data.</text>
</comment>
<dbReference type="STRING" id="1440762.Y882_09585"/>
<gene>
    <name evidence="3" type="ORF">Y882_09585</name>
</gene>
<dbReference type="PATRIC" id="fig|1440762.4.peg.1412"/>
<keyword evidence="2" id="KW-0472">Membrane</keyword>
<dbReference type="EMBL" id="JPLA01000024">
    <property type="protein sequence ID" value="KLD63865.1"/>
    <property type="molecule type" value="Genomic_DNA"/>
</dbReference>
<feature type="transmembrane region" description="Helical" evidence="2">
    <location>
        <begin position="56"/>
        <end position="74"/>
    </location>
</feature>
<reference evidence="3 4" key="1">
    <citation type="journal article" date="2015" name="Antonie Van Leeuwenhoek">
        <title>A phylogenomic and molecular marker based taxonomic framework for the order Xanthomonadales: proposal to transfer the families Algiphilaceae and Solimonadaceae to the order Nevskiales ord. nov. and to create a new family within the order Xanthomonadales, the family Rhodanobacteraceae fam. nov., containing the genus Rhodanobacter and its closest relatives.</title>
        <authorList>
            <person name="Naushad S."/>
            <person name="Adeolu M."/>
            <person name="Wong S."/>
            <person name="Sohail M."/>
            <person name="Schellhorn H.E."/>
            <person name="Gupta R.S."/>
        </authorList>
    </citation>
    <scope>NUCLEOTIDE SEQUENCE [LARGE SCALE GENOMIC DNA]</scope>
    <source>
        <strain evidence="3 4">DSM 16301</strain>
    </source>
</reference>
<evidence type="ECO:0000256" key="2">
    <source>
        <dbReference type="SAM" id="Phobius"/>
    </source>
</evidence>
<evidence type="ECO:0000256" key="1">
    <source>
        <dbReference type="SAM" id="MobiDB-lite"/>
    </source>
</evidence>
<protein>
    <submittedName>
        <fullName evidence="3">Uncharacterized protein</fullName>
    </submittedName>
</protein>
<accession>A0A0G9H1Z8</accession>
<evidence type="ECO:0000313" key="3">
    <source>
        <dbReference type="EMBL" id="KLD63865.1"/>
    </source>
</evidence>
<sequence>MNTHDHDNDALPGEDELKALYRSLPRKDPSPALDSAIQRAAADALRADRHRGVMRWPVAVASVAVLVVAAGLGWRTMQQPSVPQGPASREVTVAAAPTNEPAQTGPNQSSAELAQAPAAPMAAAAPAARIAAPVAAKRDNIRSAMKPKVVAPVVATQQPPAPATESAPLVAMNEDRMAAAPPPAPAAPAPASEAAASAYAPQSPMRATAITGGLSQRTSAMKVMAAPAAAPDSTAANAADTPTQELEKIRQLFALHRHDEAVQRLTAFQQAHPDVALPDDLRAQLPDHE</sequence>
<proteinExistence type="predicted"/>
<keyword evidence="2" id="KW-0812">Transmembrane</keyword>
<dbReference type="Proteomes" id="UP000035481">
    <property type="component" value="Unassembled WGS sequence"/>
</dbReference>
<dbReference type="OrthoDB" id="5954551at2"/>
<evidence type="ECO:0000313" key="4">
    <source>
        <dbReference type="Proteomes" id="UP000035481"/>
    </source>
</evidence>
<organism evidence="3 4">
    <name type="scientific">Dyella japonica DSM 16301</name>
    <dbReference type="NCBI Taxonomy" id="1440762"/>
    <lineage>
        <taxon>Bacteria</taxon>
        <taxon>Pseudomonadati</taxon>
        <taxon>Pseudomonadota</taxon>
        <taxon>Gammaproteobacteria</taxon>
        <taxon>Lysobacterales</taxon>
        <taxon>Rhodanobacteraceae</taxon>
        <taxon>Dyella</taxon>
    </lineage>
</organism>
<dbReference type="RefSeq" id="WP_046971654.1">
    <property type="nucleotide sequence ID" value="NZ_JPLA01000024.1"/>
</dbReference>
<dbReference type="AlphaFoldDB" id="A0A0G9H1Z8"/>
<name>A0A0G9H1Z8_9GAMM</name>